<feature type="compositionally biased region" description="Polar residues" evidence="1">
    <location>
        <begin position="1302"/>
        <end position="1320"/>
    </location>
</feature>
<dbReference type="SUPFAM" id="SSF56112">
    <property type="entry name" value="Protein kinase-like (PK-like)"/>
    <property type="match status" value="1"/>
</dbReference>
<feature type="region of interest" description="Disordered" evidence="1">
    <location>
        <begin position="42"/>
        <end position="80"/>
    </location>
</feature>
<dbReference type="Gene3D" id="3.30.200.20">
    <property type="entry name" value="Phosphorylase Kinase, domain 1"/>
    <property type="match status" value="1"/>
</dbReference>
<feature type="region of interest" description="Disordered" evidence="1">
    <location>
        <begin position="1094"/>
        <end position="1130"/>
    </location>
</feature>
<feature type="region of interest" description="Disordered" evidence="1">
    <location>
        <begin position="269"/>
        <end position="291"/>
    </location>
</feature>
<feature type="region of interest" description="Disordered" evidence="1">
    <location>
        <begin position="788"/>
        <end position="816"/>
    </location>
</feature>
<dbReference type="EnsemblMetazoa" id="MDOA002581-RF">
    <property type="protein sequence ID" value="MDOA002581-PF"/>
    <property type="gene ID" value="MDOA002581"/>
</dbReference>
<dbReference type="Gene3D" id="1.10.510.10">
    <property type="entry name" value="Transferase(Phosphotransferase) domain 1"/>
    <property type="match status" value="1"/>
</dbReference>
<feature type="compositionally biased region" description="Low complexity" evidence="1">
    <location>
        <begin position="1601"/>
        <end position="1626"/>
    </location>
</feature>
<protein>
    <recommendedName>
        <fullName evidence="3">Protein kinase domain-containing protein</fullName>
    </recommendedName>
</protein>
<name>A0A1I8M9E1_MUSDO</name>
<organism evidence="2">
    <name type="scientific">Musca domestica</name>
    <name type="common">House fly</name>
    <dbReference type="NCBI Taxonomy" id="7370"/>
    <lineage>
        <taxon>Eukaryota</taxon>
        <taxon>Metazoa</taxon>
        <taxon>Ecdysozoa</taxon>
        <taxon>Arthropoda</taxon>
        <taxon>Hexapoda</taxon>
        <taxon>Insecta</taxon>
        <taxon>Pterygota</taxon>
        <taxon>Neoptera</taxon>
        <taxon>Endopterygota</taxon>
        <taxon>Diptera</taxon>
        <taxon>Brachycera</taxon>
        <taxon>Muscomorpha</taxon>
        <taxon>Muscoidea</taxon>
        <taxon>Muscidae</taxon>
        <taxon>Musca</taxon>
    </lineage>
</organism>
<feature type="compositionally biased region" description="Low complexity" evidence="1">
    <location>
        <begin position="1061"/>
        <end position="1074"/>
    </location>
</feature>
<feature type="region of interest" description="Disordered" evidence="1">
    <location>
        <begin position="1426"/>
        <end position="1483"/>
    </location>
</feature>
<dbReference type="VEuPathDB" id="VectorBase:MDOA002581"/>
<feature type="compositionally biased region" description="Low complexity" evidence="1">
    <location>
        <begin position="1498"/>
        <end position="1517"/>
    </location>
</feature>
<feature type="compositionally biased region" description="Polar residues" evidence="1">
    <location>
        <begin position="1648"/>
        <end position="1658"/>
    </location>
</feature>
<evidence type="ECO:0000313" key="2">
    <source>
        <dbReference type="EnsemblMetazoa" id="MDOA002581-PF"/>
    </source>
</evidence>
<feature type="compositionally biased region" description="Low complexity" evidence="1">
    <location>
        <begin position="42"/>
        <end position="76"/>
    </location>
</feature>
<dbReference type="eggNOG" id="ENOG502QWJ5">
    <property type="taxonomic scope" value="Eukaryota"/>
</dbReference>
<feature type="region of interest" description="Disordered" evidence="1">
    <location>
        <begin position="1580"/>
        <end position="1772"/>
    </location>
</feature>
<feature type="compositionally biased region" description="Polar residues" evidence="1">
    <location>
        <begin position="1580"/>
        <end position="1590"/>
    </location>
</feature>
<reference evidence="2" key="1">
    <citation type="submission" date="2020-05" db="UniProtKB">
        <authorList>
            <consortium name="EnsemblMetazoa"/>
        </authorList>
    </citation>
    <scope>IDENTIFICATION</scope>
    <source>
        <strain evidence="2">Aabys</strain>
    </source>
</reference>
<accession>A0A1I8M9E1</accession>
<feature type="compositionally biased region" description="Low complexity" evidence="1">
    <location>
        <begin position="1094"/>
        <end position="1126"/>
    </location>
</feature>
<feature type="region of interest" description="Disordered" evidence="1">
    <location>
        <begin position="1497"/>
        <end position="1535"/>
    </location>
</feature>
<dbReference type="VEuPathDB" id="VectorBase:MDOMA2_000165"/>
<feature type="compositionally biased region" description="Polar residues" evidence="1">
    <location>
        <begin position="1677"/>
        <end position="1699"/>
    </location>
</feature>
<evidence type="ECO:0008006" key="3">
    <source>
        <dbReference type="Google" id="ProtNLM"/>
    </source>
</evidence>
<feature type="region of interest" description="Disordered" evidence="1">
    <location>
        <begin position="670"/>
        <end position="692"/>
    </location>
</feature>
<feature type="compositionally biased region" description="Low complexity" evidence="1">
    <location>
        <begin position="1327"/>
        <end position="1340"/>
    </location>
</feature>
<dbReference type="VEuPathDB" id="VectorBase:MDOMA2_008106"/>
<dbReference type="FunFam" id="1.10.510.10:FF:000908">
    <property type="entry name" value="Slowpoke binding protein, putative"/>
    <property type="match status" value="1"/>
</dbReference>
<feature type="region of interest" description="Disordered" evidence="1">
    <location>
        <begin position="1302"/>
        <end position="1358"/>
    </location>
</feature>
<feature type="region of interest" description="Disordered" evidence="1">
    <location>
        <begin position="1371"/>
        <end position="1394"/>
    </location>
</feature>
<sequence length="1772" mass="194777">MSHLYSILLPLTLNDITSEIPALQPSCNQEVIINCRQQQQHQQQQVSSQPTSVQQQHPRTLTTNNNNNNNINNSSNTATQQTPLVYPVRNGCSTTTTPTACKCDSQKLITRSQSSKVIQDLQPYPLHQLKQQQSLPTPLHGHVGNHPSNGHPHHHHHHSKSVSILVYKTLNTVFKSSRKIIVRVCEVASVKKNFNMFKFNKASQQTRAEARASTCTGHDQFVRPPVSEKKAKNLIKKLNKTNGLKRSNSAIEFDISAMTAANRRHIYSSNRSASSEQENSDQSEHSEKSPLVSARLDSLARLFFSKSMPAETGSRDTLDSVLTTRPNIKYQYSALDSGNGVVERSPRERAAREKALNATQEWVQQSNGRYEVIAHLDEIGSRHGKNWFLVTDSSVRTDRLMTMLTLPPDCVAFEDLSPNESPKSILMELLGSLHHPYIYPVLDLGFLHISSGNFACLVTPFNSRGSLKDLIYKAQWNEPWSRKYTRKPNGLPVTQVQRLGRQILEALLFLKERGFPLHGHLHSGNVILQNGAARLSGLENGLLGLSSRINAVMWSRSTTDIENVDIICFGHLLYEMCMGQEMTTPKPSMRVLEMEMEHYPQILDVLGLIFEPPNGVCPSVEDLVLCDLFRSIDLRELRGPCFNTIKPSLSRSTLNLLAAVKKRQCASLGNSFSEASSPCTPPSTPRDRRSGISRTMESFDCISSDSEEGLLDEIIVGCNYQTKHMMQRLKYQQHQHQMLQQQYQHQQQHSASQPSLAIGYYHSQPYLCHKSSYDPMESPIHYCDNTTQMDEQQASPEQVKENNRQNGEAQSEQRYHQYPVMIRCSSTTESELNLKMANGHMGNANRGSICSSESTTSVTGTTIMSHEDTDQSSITTQLEVFDYESHNLKENLSLNNLTVAHSQAGTGAGTSSSNAHSVANAIGASSSSAAAIAAAAALGPSFNHQLTADMCNFKNSKSRRLEYSLKCLKYGRSNPSQDSAFGSLTDNDLSTGSSFRLSSFQSISSPIDEGVEDVIIATTTAGLETCLELATVPRNMVSQDSAISSPCRESSPNNFLHIEDGSCSGASSSSGSTGNLRPQHFPVSLSPKILVTATTNSSNSSLASTSGSQQQQSQQQQQQQNPTQQQFDPPKILVNDQNSIYTTSPSKKSGTIEVFSQKYRVSSFEDMSPAKRSSSSDKQHLKNVNRLAFRSLEEERRIDNAFMPITDRVHSDNRVNVHSEKYKKLTHASFRISKTSSQVTMYDTSPGQMITSSPGSSTMLAQCGQSLELQRPATVVGSSSSRQTMWRDSKFYRKNRIAKSNDSLLETSPNHSARLSPSSLRDNHYDSSSSYGSRSHSRQSLNRGGSINEIMGSNHTLGPEITVTTSFCNQTNSASSQHSNSRRYCSSKSEDLGDSNDYLRVMDARKSYSERHLVTFETTLKQTAINNTMPLDGSDPYYQSEDDLSFKEDNNGYGGAGKYQNQNIPPPLQPQRPRHYQQGSKTHAATHKYNSYDYHYHQASNSKQQQASSSSSSAISSLTKSGGNGNTAKRSHPNQLSWSTCSINRLKTTNIKTTSLATLPNCQLSANLSSSSRAATAYNLSPQHQGQASASYHYHQHRSPSPKLASTSASTSPTPSSSSTNTNTNSHHLDTTKSPKKSSSRNPLVFKSLNNSSGSSINATAGPAGGGGDTSSDNGSHNLSFGPNTSSSSSPDESPTHRSISGIELAKIFSMDSKSGSNNCSEEKTPLLDSVEMSPISPTGPEEEDDDEKDGDHTDSNSRAEAAATGSPKDTK</sequence>
<proteinExistence type="predicted"/>
<feature type="region of interest" description="Disordered" evidence="1">
    <location>
        <begin position="132"/>
        <end position="159"/>
    </location>
</feature>
<feature type="compositionally biased region" description="Low complexity" evidence="1">
    <location>
        <begin position="140"/>
        <end position="150"/>
    </location>
</feature>
<dbReference type="EnsemblMetazoa" id="MDOA002581-RE">
    <property type="protein sequence ID" value="MDOA002581-PE"/>
    <property type="gene ID" value="MDOA002581"/>
</dbReference>
<evidence type="ECO:0000256" key="1">
    <source>
        <dbReference type="SAM" id="MobiDB-lite"/>
    </source>
</evidence>
<dbReference type="InterPro" id="IPR011009">
    <property type="entry name" value="Kinase-like_dom_sf"/>
</dbReference>
<feature type="region of interest" description="Disordered" evidence="1">
    <location>
        <begin position="1058"/>
        <end position="1081"/>
    </location>
</feature>
<feature type="compositionally biased region" description="Polar residues" evidence="1">
    <location>
        <begin position="1371"/>
        <end position="1387"/>
    </location>
</feature>
<feature type="compositionally biased region" description="Polar residues" evidence="1">
    <location>
        <begin position="1341"/>
        <end position="1358"/>
    </location>
</feature>